<dbReference type="InterPro" id="IPR007483">
    <property type="entry name" value="Hamartin"/>
</dbReference>
<gene>
    <name evidence="4" type="ORF">SCP_0402870</name>
</gene>
<evidence type="ECO:0008006" key="6">
    <source>
        <dbReference type="Google" id="ProtNLM"/>
    </source>
</evidence>
<dbReference type="STRING" id="139825.A0A401GIF7"/>
<sequence length="1182" mass="133816">MATGSAMMSFDPINAIHQHICAFHVYSQDRTRHLEAHHYCTRLSRDLHQCIIYDSDKANAKLIGIEYIVSEQLFKSLPEDEKKYWHSHKYEVESGSLQLQLKSAVPEVVGSVAEQPAILEIYKTYGKTIHTWAVDISPDLPLGPPNLMASYTGDGQGPPEEMLKARDKKSGMSTAERRKLRAGYLPPYTKLGAAMTAITAELSRQLRLLLESPPDALSVSDVLALADAFVLECSSASESQWPSLLAQLEDGLQRIYDVLEYAHYEIFIAVLYRLRPILPPPSIISTWFDLVLRPALRDPKLGTVAVDHARELIISALDSDPADFPIVGTAEERGKELQRRKEKVGEFRRRLMDLYLLDAFNESSGEDILEWAELSAEQREQKSCWKMNLEVVLVKFGLERPEDFLTVLYHCFGAPSSRLQLLILLNSYISQPAFPLSAAVFAAHPLATSLLHCMLFDNSSSECTIGLTVFTKLLPILAVKACQHMKRHLPHLLAVLARIVCWRVRRPAHGEDEQDDSHLHPSVPAPPIREDIGWVRLEQTFEGSASSAPSPHRYFTFLYYLFPCNVIRFLRYPVTYLKQNGLDSPYAVDWDEALDEDQIRSRSEPLLRGHVLHPLLIWREASEELEQPDFWMQYDITRIVGDCTMLDVRNTALGMREREHSPAQFPAGLFAESSAEPSPSATASPPEAYTSTDALSPPSQIQEPPTPMSAVTSLAYQATEPSTPVFATSLPAPQSREPQTPMSAVSAMTTGTTATSASRVRVSLQDMITTSIALKSGRDIEIADPSPAWSATLFPLPPTRSPSREASEGSRTRIDIDTDSLSMRYSDHGHAGEDVPSHVAQAIAGLQREVLLLRNELNFELWMARENVKHIGRLYEDRVLSKTAEAERQGLHNKLREYKSEVYRLQRELKEHKEQASSVKNQYADWNRKLQDKVMEFRNEKKSWMSEAAAMRAADREAKDAFAAQGKQLAEAVQKIFQLETKIKETAPRIDRLHDYEKQIEQLIKLQRLWELDVQKLNEQADSLQVFTSQYRKMELRVECFERTLAESEQIAQTQRHQIKTLESRLLLSHRQMQAARKGASLGHMSQSQAEFGRLSQTNQKLRDENAELQDEVEEMKAMVELLKAQVSDTQGLISDSRSMKTILLSGLVREELEAYLRYVSSLQCIFLYDVPQEDLWQKGWG</sequence>
<feature type="compositionally biased region" description="Low complexity" evidence="3">
    <location>
        <begin position="672"/>
        <end position="692"/>
    </location>
</feature>
<dbReference type="OrthoDB" id="28737at2759"/>
<dbReference type="PANTHER" id="PTHR15154:SF2">
    <property type="entry name" value="HAMARTIN"/>
    <property type="match status" value="1"/>
</dbReference>
<feature type="compositionally biased region" description="Low complexity" evidence="3">
    <location>
        <begin position="743"/>
        <end position="755"/>
    </location>
</feature>
<feature type="coiled-coil region" evidence="2">
    <location>
        <begin position="1000"/>
        <end position="1126"/>
    </location>
</feature>
<keyword evidence="2" id="KW-0175">Coiled coil</keyword>
<feature type="region of interest" description="Disordered" evidence="3">
    <location>
        <begin position="724"/>
        <end position="755"/>
    </location>
</feature>
<evidence type="ECO:0000313" key="4">
    <source>
        <dbReference type="EMBL" id="GBE81913.1"/>
    </source>
</evidence>
<name>A0A401GIF7_9APHY</name>
<evidence type="ECO:0000313" key="5">
    <source>
        <dbReference type="Proteomes" id="UP000287166"/>
    </source>
</evidence>
<dbReference type="GO" id="GO:0032007">
    <property type="term" value="P:negative regulation of TOR signaling"/>
    <property type="evidence" value="ECO:0007669"/>
    <property type="project" value="TreeGrafter"/>
</dbReference>
<feature type="coiled-coil region" evidence="2">
    <location>
        <begin position="881"/>
        <end position="947"/>
    </location>
</feature>
<protein>
    <recommendedName>
        <fullName evidence="6">DUF1264-domain-containing protein</fullName>
    </recommendedName>
</protein>
<reference evidence="4 5" key="1">
    <citation type="journal article" date="2018" name="Sci. Rep.">
        <title>Genome sequence of the cauliflower mushroom Sparassis crispa (Hanabiratake) and its association with beneficial usage.</title>
        <authorList>
            <person name="Kiyama R."/>
            <person name="Furutani Y."/>
            <person name="Kawaguchi K."/>
            <person name="Nakanishi T."/>
        </authorList>
    </citation>
    <scope>NUCLEOTIDE SEQUENCE [LARGE SCALE GENOMIC DNA]</scope>
</reference>
<feature type="compositionally biased region" description="Basic and acidic residues" evidence="3">
    <location>
        <begin position="802"/>
        <end position="811"/>
    </location>
</feature>
<dbReference type="Pfam" id="PF06884">
    <property type="entry name" value="DUF1264"/>
    <property type="match status" value="1"/>
</dbReference>
<feature type="region of interest" description="Disordered" evidence="3">
    <location>
        <begin position="672"/>
        <end position="710"/>
    </location>
</feature>
<dbReference type="RefSeq" id="XP_027612826.1">
    <property type="nucleotide sequence ID" value="XM_027757025.1"/>
</dbReference>
<comment type="caution">
    <text evidence="4">The sequence shown here is derived from an EMBL/GenBank/DDBJ whole genome shotgun (WGS) entry which is preliminary data.</text>
</comment>
<keyword evidence="5" id="KW-1185">Reference proteome</keyword>
<dbReference type="GO" id="GO:0051726">
    <property type="term" value="P:regulation of cell cycle"/>
    <property type="evidence" value="ECO:0007669"/>
    <property type="project" value="TreeGrafter"/>
</dbReference>
<feature type="region of interest" description="Disordered" evidence="3">
    <location>
        <begin position="791"/>
        <end position="811"/>
    </location>
</feature>
<evidence type="ECO:0000256" key="2">
    <source>
        <dbReference type="SAM" id="Coils"/>
    </source>
</evidence>
<feature type="compositionally biased region" description="Polar residues" evidence="3">
    <location>
        <begin position="693"/>
        <end position="710"/>
    </location>
</feature>
<evidence type="ECO:0000256" key="3">
    <source>
        <dbReference type="SAM" id="MobiDB-lite"/>
    </source>
</evidence>
<dbReference type="AlphaFoldDB" id="A0A401GIF7"/>
<accession>A0A401GIF7</accession>
<dbReference type="Proteomes" id="UP000287166">
    <property type="component" value="Unassembled WGS sequence"/>
</dbReference>
<dbReference type="GeneID" id="38778830"/>
<dbReference type="InterPro" id="IPR010686">
    <property type="entry name" value="OBAP-like"/>
</dbReference>
<proteinExistence type="inferred from homology"/>
<evidence type="ECO:0000256" key="1">
    <source>
        <dbReference type="ARBA" id="ARBA00009740"/>
    </source>
</evidence>
<dbReference type="GO" id="GO:0033596">
    <property type="term" value="C:TSC1-TSC2 complex"/>
    <property type="evidence" value="ECO:0007669"/>
    <property type="project" value="TreeGrafter"/>
</dbReference>
<feature type="region of interest" description="Disordered" evidence="3">
    <location>
        <begin position="149"/>
        <end position="176"/>
    </location>
</feature>
<dbReference type="EMBL" id="BFAD01000004">
    <property type="protein sequence ID" value="GBE81913.1"/>
    <property type="molecule type" value="Genomic_DNA"/>
</dbReference>
<feature type="compositionally biased region" description="Basic and acidic residues" evidence="3">
    <location>
        <begin position="161"/>
        <end position="170"/>
    </location>
</feature>
<dbReference type="PANTHER" id="PTHR15154">
    <property type="entry name" value="HAMARTIN"/>
    <property type="match status" value="1"/>
</dbReference>
<organism evidence="4 5">
    <name type="scientific">Sparassis crispa</name>
    <dbReference type="NCBI Taxonomy" id="139825"/>
    <lineage>
        <taxon>Eukaryota</taxon>
        <taxon>Fungi</taxon>
        <taxon>Dikarya</taxon>
        <taxon>Basidiomycota</taxon>
        <taxon>Agaricomycotina</taxon>
        <taxon>Agaricomycetes</taxon>
        <taxon>Polyporales</taxon>
        <taxon>Sparassidaceae</taxon>
        <taxon>Sparassis</taxon>
    </lineage>
</organism>
<dbReference type="InParanoid" id="A0A401GIF7"/>
<comment type="similarity">
    <text evidence="1">Belongs to the OBAP family.</text>
</comment>